<dbReference type="Proteomes" id="UP000727407">
    <property type="component" value="Unassembled WGS sequence"/>
</dbReference>
<evidence type="ECO:0000256" key="8">
    <source>
        <dbReference type="ARBA" id="ARBA00023242"/>
    </source>
</evidence>
<dbReference type="OrthoDB" id="273147at2759"/>
<accession>A0A8J4UB02</accession>
<keyword evidence="9" id="KW-0040">ANK repeat</keyword>
<dbReference type="PANTHER" id="PTHR46677:SF1">
    <property type="entry name" value="SMC5-SMC6 COMPLEX LOCALIZATION FACTOR PROTEIN 1"/>
    <property type="match status" value="1"/>
</dbReference>
<dbReference type="GO" id="GO:1990166">
    <property type="term" value="P:protein localization to site of double-strand break"/>
    <property type="evidence" value="ECO:0007669"/>
    <property type="project" value="TreeGrafter"/>
</dbReference>
<keyword evidence="3" id="KW-0963">Cytoplasm</keyword>
<dbReference type="SUPFAM" id="SSF48403">
    <property type="entry name" value="Ankyrin repeat"/>
    <property type="match status" value="1"/>
</dbReference>
<keyword evidence="8" id="KW-0539">Nucleus</keyword>
<dbReference type="AlphaFoldDB" id="A0A8J4UB02"/>
<dbReference type="Gene3D" id="1.25.40.20">
    <property type="entry name" value="Ankyrin repeat-containing domain"/>
    <property type="match status" value="1"/>
</dbReference>
<evidence type="ECO:0000256" key="3">
    <source>
        <dbReference type="ARBA" id="ARBA00022490"/>
    </source>
</evidence>
<proteinExistence type="predicted"/>
<dbReference type="InterPro" id="IPR057595">
    <property type="entry name" value="TopB1_SLF1_BRCT"/>
</dbReference>
<gene>
    <name evidence="12" type="ORF">DAT39_005479</name>
</gene>
<feature type="repeat" description="ANK" evidence="9">
    <location>
        <begin position="655"/>
        <end position="679"/>
    </location>
</feature>
<keyword evidence="5" id="KW-0227">DNA damage</keyword>
<dbReference type="PANTHER" id="PTHR46677">
    <property type="entry name" value="SMC5-SMC6 COMPLEX LOCALIZATION FACTOR PROTEIN 1"/>
    <property type="match status" value="1"/>
</dbReference>
<evidence type="ECO:0000256" key="5">
    <source>
        <dbReference type="ARBA" id="ARBA00022763"/>
    </source>
</evidence>
<keyword evidence="4" id="KW-0677">Repeat</keyword>
<evidence type="ECO:0000256" key="7">
    <source>
        <dbReference type="ARBA" id="ARBA00023212"/>
    </source>
</evidence>
<keyword evidence="7" id="KW-0206">Cytoskeleton</keyword>
<feature type="repeat" description="ANK" evidence="9">
    <location>
        <begin position="621"/>
        <end position="653"/>
    </location>
</feature>
<comment type="subcellular location">
    <subcellularLocation>
        <location evidence="2">Cytoplasm</location>
        <location evidence="2">Cytoskeleton</location>
        <location evidence="2">Microtubule organizing center</location>
        <location evidence="2">Centrosome</location>
    </subcellularLocation>
    <subcellularLocation>
        <location evidence="1">Nucleus</location>
    </subcellularLocation>
</comment>
<dbReference type="InterPro" id="IPR002110">
    <property type="entry name" value="Ankyrin_rpt"/>
</dbReference>
<dbReference type="GO" id="GO:0035861">
    <property type="term" value="C:site of double-strand break"/>
    <property type="evidence" value="ECO:0007669"/>
    <property type="project" value="TreeGrafter"/>
</dbReference>
<feature type="repeat" description="ANK" evidence="9">
    <location>
        <begin position="587"/>
        <end position="620"/>
    </location>
</feature>
<evidence type="ECO:0000256" key="6">
    <source>
        <dbReference type="ARBA" id="ARBA00023204"/>
    </source>
</evidence>
<feature type="region of interest" description="Disordered" evidence="10">
    <location>
        <begin position="545"/>
        <end position="570"/>
    </location>
</feature>
<dbReference type="Gene3D" id="3.40.50.10190">
    <property type="entry name" value="BRCT domain"/>
    <property type="match status" value="2"/>
</dbReference>
<name>A0A8J4UB02_CLAMG</name>
<keyword evidence="6" id="KW-0234">DNA repair</keyword>
<evidence type="ECO:0000256" key="4">
    <source>
        <dbReference type="ARBA" id="ARBA00022737"/>
    </source>
</evidence>
<dbReference type="GO" id="GO:0005813">
    <property type="term" value="C:centrosome"/>
    <property type="evidence" value="ECO:0007669"/>
    <property type="project" value="UniProtKB-SubCell"/>
</dbReference>
<feature type="compositionally biased region" description="Polar residues" evidence="10">
    <location>
        <begin position="553"/>
        <end position="563"/>
    </location>
</feature>
<keyword evidence="13" id="KW-1185">Reference proteome</keyword>
<dbReference type="SMART" id="SM00248">
    <property type="entry name" value="ANK"/>
    <property type="match status" value="3"/>
</dbReference>
<evidence type="ECO:0000259" key="11">
    <source>
        <dbReference type="Pfam" id="PF23294"/>
    </source>
</evidence>
<dbReference type="SUPFAM" id="SSF52113">
    <property type="entry name" value="BRCT domain"/>
    <property type="match status" value="1"/>
</dbReference>
<evidence type="ECO:0000256" key="1">
    <source>
        <dbReference type="ARBA" id="ARBA00004123"/>
    </source>
</evidence>
<dbReference type="InterPro" id="IPR036770">
    <property type="entry name" value="Ankyrin_rpt-contain_sf"/>
</dbReference>
<dbReference type="GO" id="GO:0006281">
    <property type="term" value="P:DNA repair"/>
    <property type="evidence" value="ECO:0007669"/>
    <property type="project" value="UniProtKB-KW"/>
</dbReference>
<dbReference type="GO" id="GO:2000781">
    <property type="term" value="P:positive regulation of double-strand break repair"/>
    <property type="evidence" value="ECO:0007669"/>
    <property type="project" value="InterPro"/>
</dbReference>
<evidence type="ECO:0000313" key="13">
    <source>
        <dbReference type="Proteomes" id="UP000727407"/>
    </source>
</evidence>
<protein>
    <submittedName>
        <fullName evidence="12">SMC5-SMC6 complex localization factor protein 1 isoform X1</fullName>
    </submittedName>
</protein>
<sequence length="679" mass="76206">MTKPSASEKFLAACAGGKWIVTPQFVLDSVKHLAWLPEASYELNLTANTKTHATANPLQKWREKVARGIKSGAFQDWVVYLEIEDHVRRAMFERILKAGKAVLCPDKSATPPVTHVLTKGASKTTLELSANYFNITYIAEHLFGAVCSELNWSINLNKRSQQASCVQSEVMECSSITVQDEPMDVTDYSFLLKLEETLKDYITRMEAQKRNLLKVPGFYSYYTPVFPTQETLVDFSNVRSLVECGLYPQALEELQGCLHAGVLPPASLLHEFMQHALHGEAEPYFLSMFCIVLNDILRNNPTWSFPASVKYFLQILQCPECKMGLWPFLQTSLRFCLESTKTCHRLPSPASTELLHFHGNLQAFILRLFQLELHAIASARRTSGSRASVLYSVFWGVWEKMTLKSKPLKQLAELLVETALWAVPSSQQWRQQVLSTLQEILSVVVEYWAQEHSQLNSRMVDKGFQDLAECMAILCQDLHPDTLRVLVPALPSHRLRMLTADAIYRNICTRNGLVVGSEPLSLHKIVVSYLKALGHLCGCEPRHSSKQPCERTVSLTSDSQSSGERQRVGVSGLAKDMPKGFHRVNPAGETRLHRACKRNQVETVLQILSLPGVDANVKDHAGWTPLHEACNHGSGECVKALLEHCPGLQLNSQVEGESPLHDALRNQHTHIAKMLLRHA</sequence>
<dbReference type="PROSITE" id="PS50297">
    <property type="entry name" value="ANK_REP_REGION"/>
    <property type="match status" value="3"/>
</dbReference>
<dbReference type="Pfam" id="PF23294">
    <property type="entry name" value="BRCT_TopB1_SLF1"/>
    <property type="match status" value="1"/>
</dbReference>
<dbReference type="PROSITE" id="PS50088">
    <property type="entry name" value="ANK_REPEAT"/>
    <property type="match status" value="3"/>
</dbReference>
<reference evidence="12" key="1">
    <citation type="submission" date="2020-07" db="EMBL/GenBank/DDBJ databases">
        <title>Clarias magur genome sequencing, assembly and annotation.</title>
        <authorList>
            <person name="Kushwaha B."/>
            <person name="Kumar R."/>
            <person name="Das P."/>
            <person name="Joshi C.G."/>
            <person name="Kumar D."/>
            <person name="Nagpure N.S."/>
            <person name="Pandey M."/>
            <person name="Agarwal S."/>
            <person name="Srivastava S."/>
            <person name="Singh M."/>
            <person name="Sahoo L."/>
            <person name="Jayasankar P."/>
            <person name="Meher P.K."/>
            <person name="Koringa P.G."/>
            <person name="Iquebal M.A."/>
            <person name="Das S.P."/>
            <person name="Bit A."/>
            <person name="Patnaik S."/>
            <person name="Patel N."/>
            <person name="Shah T.M."/>
            <person name="Hinsu A."/>
            <person name="Jena J.K."/>
        </authorList>
    </citation>
    <scope>NUCLEOTIDE SEQUENCE</scope>
    <source>
        <strain evidence="12">CIFAMagur01</strain>
        <tissue evidence="12">Testis</tissue>
    </source>
</reference>
<dbReference type="InterPro" id="IPR036420">
    <property type="entry name" value="BRCT_dom_sf"/>
</dbReference>
<dbReference type="Pfam" id="PF12796">
    <property type="entry name" value="Ank_2"/>
    <property type="match status" value="1"/>
</dbReference>
<organism evidence="12 13">
    <name type="scientific">Clarias magur</name>
    <name type="common">Asian catfish</name>
    <name type="synonym">Macropteronotus magur</name>
    <dbReference type="NCBI Taxonomy" id="1594786"/>
    <lineage>
        <taxon>Eukaryota</taxon>
        <taxon>Metazoa</taxon>
        <taxon>Chordata</taxon>
        <taxon>Craniata</taxon>
        <taxon>Vertebrata</taxon>
        <taxon>Euteleostomi</taxon>
        <taxon>Actinopterygii</taxon>
        <taxon>Neopterygii</taxon>
        <taxon>Teleostei</taxon>
        <taxon>Ostariophysi</taxon>
        <taxon>Siluriformes</taxon>
        <taxon>Clariidae</taxon>
        <taxon>Clarias</taxon>
    </lineage>
</organism>
<comment type="caution">
    <text evidence="12">The sequence shown here is derived from an EMBL/GenBank/DDBJ whole genome shotgun (WGS) entry which is preliminary data.</text>
</comment>
<evidence type="ECO:0000313" key="12">
    <source>
        <dbReference type="EMBL" id="KAF5904753.1"/>
    </source>
</evidence>
<dbReference type="GO" id="GO:0005634">
    <property type="term" value="C:nucleus"/>
    <property type="evidence" value="ECO:0007669"/>
    <property type="project" value="UniProtKB-SubCell"/>
</dbReference>
<dbReference type="EMBL" id="QNUK01000052">
    <property type="protein sequence ID" value="KAF5904753.1"/>
    <property type="molecule type" value="Genomic_DNA"/>
</dbReference>
<feature type="domain" description="TopBP1/SLF1 BRCT" evidence="11">
    <location>
        <begin position="72"/>
        <end position="146"/>
    </location>
</feature>
<feature type="non-terminal residue" evidence="12">
    <location>
        <position position="1"/>
    </location>
</feature>
<evidence type="ECO:0000256" key="2">
    <source>
        <dbReference type="ARBA" id="ARBA00004300"/>
    </source>
</evidence>
<dbReference type="InterPro" id="IPR042479">
    <property type="entry name" value="Slf1"/>
</dbReference>
<evidence type="ECO:0000256" key="9">
    <source>
        <dbReference type="PROSITE-ProRule" id="PRU00023"/>
    </source>
</evidence>
<evidence type="ECO:0000256" key="10">
    <source>
        <dbReference type="SAM" id="MobiDB-lite"/>
    </source>
</evidence>